<dbReference type="Pfam" id="PF08487">
    <property type="entry name" value="VIT"/>
    <property type="match status" value="1"/>
</dbReference>
<protein>
    <recommendedName>
        <fullName evidence="6">VIT-domain-containing protein</fullName>
    </recommendedName>
</protein>
<dbReference type="Pfam" id="PF13768">
    <property type="entry name" value="VWA_3"/>
    <property type="match status" value="1"/>
</dbReference>
<feature type="compositionally biased region" description="Polar residues" evidence="1">
    <location>
        <begin position="775"/>
        <end position="786"/>
    </location>
</feature>
<dbReference type="PROSITE" id="PS50234">
    <property type="entry name" value="VWFA"/>
    <property type="match status" value="1"/>
</dbReference>
<feature type="compositionally biased region" description="Low complexity" evidence="1">
    <location>
        <begin position="730"/>
        <end position="742"/>
    </location>
</feature>
<feature type="compositionally biased region" description="Low complexity" evidence="1">
    <location>
        <begin position="787"/>
        <end position="802"/>
    </location>
</feature>
<dbReference type="InterPro" id="IPR002035">
    <property type="entry name" value="VWF_A"/>
</dbReference>
<dbReference type="SMART" id="SM00609">
    <property type="entry name" value="VIT"/>
    <property type="match status" value="1"/>
</dbReference>
<feature type="non-terminal residue" evidence="5">
    <location>
        <position position="878"/>
    </location>
</feature>
<accession>A0A6J3MEI5</accession>
<sequence length="878" mass="94985">CGCHYVWNSVRQYLPQVQLVSHTTITPLSFTTELTQTFHNSNEAQIKDAQYTFPLYDGVAVNKFTITFGDQVLHGIVKHKADAKQIFQAAVDRNETAGLLESLPAGIFGVTIGNVPAKTDVIVRITYGGELKHDAAVDGLRYTLPTSIAPRYGSYPGEARMSNAVANGGIKISVDLDMASSAIRKIQSPSHPIAVELGQLNNGASTTGGTSVFNPSLASATLALASAELAEDFVLQVLVDNLNNPQAILETHPTLENQRAIMATLVPKFALDPAHPEIVFIADQSGSMQGEKNEALVSALKVFIKSLPFGVRFNICAFGNGFEYLWPKSQAYSEENVANALKCLESFQAQRGGTEILGPIKAAFENRLSDMPLEVMLLTDGQIWREEEVFSYIHEQVRDKKANARVFALGVGSDVSHTLVEGVARAGNGFAQFVDKSEETGKKVMRMLKSALYAHTRDYSVEVHYAETSKTATKDNDDDGFELIEKVDQYLHIKDDESSGACTQQPAAPPKAKSFFDSLTDDDNVKQTSQTTTDRYAHLPKVTTPEILQTPSDIPPLFPYSRTTVYLLLGPESVQREIASITIRASSDAGPLELNIPVKKVHGTGTNIHQLAARKAVQELEEGRGWMQHATTLPSEGDGQVLVKERYPSRFDELVEREAVTLGEKFQVASKWTSFVAVNKRSQDELPPPAVTATSNALAPGRRKSASVASASTNSTPPPSGFGSSGGMFGSVSTESTPPSGFGSTGGLFGSVSTESTPRSGFGGIGGLFGKASKKSSPSGQQSNSLASPNTSSQQQPTSQADQVQQVIGKQQFFGSWLWDDALFKMMKINHNGIALDEFGGDKNIAATALTIAWFRIMRKGDKDVWEFVVAKAEQWLS</sequence>
<reference evidence="5" key="2">
    <citation type="submission" date="2020-04" db="EMBL/GenBank/DDBJ databases">
        <authorList>
            <consortium name="NCBI Genome Project"/>
        </authorList>
    </citation>
    <scope>NUCLEOTIDE SEQUENCE</scope>
    <source>
        <strain evidence="5">CBS 342.82</strain>
    </source>
</reference>
<dbReference type="OrthoDB" id="1729737at2759"/>
<evidence type="ECO:0000256" key="1">
    <source>
        <dbReference type="SAM" id="MobiDB-lite"/>
    </source>
</evidence>
<evidence type="ECO:0000313" key="5">
    <source>
        <dbReference type="RefSeq" id="XP_033462303.1"/>
    </source>
</evidence>
<dbReference type="PANTHER" id="PTHR45737:SF6">
    <property type="entry name" value="VON WILLEBRAND FACTOR A DOMAIN-CONTAINING PROTEIN 5A"/>
    <property type="match status" value="1"/>
</dbReference>
<feature type="domain" description="VWFA" evidence="2">
    <location>
        <begin position="277"/>
        <end position="452"/>
    </location>
</feature>
<evidence type="ECO:0000259" key="2">
    <source>
        <dbReference type="PROSITE" id="PS50234"/>
    </source>
</evidence>
<dbReference type="SMART" id="SM00327">
    <property type="entry name" value="VWA"/>
    <property type="match status" value="1"/>
</dbReference>
<dbReference type="Gene3D" id="3.40.50.410">
    <property type="entry name" value="von Willebrand factor, type A domain"/>
    <property type="match status" value="1"/>
</dbReference>
<dbReference type="InterPro" id="IPR013694">
    <property type="entry name" value="VIT"/>
</dbReference>
<dbReference type="SUPFAM" id="SSF53300">
    <property type="entry name" value="vWA-like"/>
    <property type="match status" value="1"/>
</dbReference>
<evidence type="ECO:0008006" key="6">
    <source>
        <dbReference type="Google" id="ProtNLM"/>
    </source>
</evidence>
<feature type="non-terminal residue" evidence="5">
    <location>
        <position position="1"/>
    </location>
</feature>
<gene>
    <name evidence="5" type="ORF">K489DRAFT_307237</name>
</gene>
<proteinExistence type="predicted"/>
<dbReference type="AlphaFoldDB" id="A0A6J3MEI5"/>
<organism evidence="5">
    <name type="scientific">Dissoconium aciculare CBS 342.82</name>
    <dbReference type="NCBI Taxonomy" id="1314786"/>
    <lineage>
        <taxon>Eukaryota</taxon>
        <taxon>Fungi</taxon>
        <taxon>Dikarya</taxon>
        <taxon>Ascomycota</taxon>
        <taxon>Pezizomycotina</taxon>
        <taxon>Dothideomycetes</taxon>
        <taxon>Dothideomycetidae</taxon>
        <taxon>Mycosphaerellales</taxon>
        <taxon>Dissoconiaceae</taxon>
        <taxon>Dissoconium</taxon>
    </lineage>
</organism>
<reference evidence="5" key="1">
    <citation type="submission" date="2020-01" db="EMBL/GenBank/DDBJ databases">
        <authorList>
            <consortium name="DOE Joint Genome Institute"/>
            <person name="Haridas S."/>
            <person name="Albert R."/>
            <person name="Binder M."/>
            <person name="Bloem J."/>
            <person name="Labutti K."/>
            <person name="Salamov A."/>
            <person name="Andreopoulos B."/>
            <person name="Baker S.E."/>
            <person name="Barry K."/>
            <person name="Bills G."/>
            <person name="Bluhm B.H."/>
            <person name="Cannon C."/>
            <person name="Castanera R."/>
            <person name="Culley D.E."/>
            <person name="Daum C."/>
            <person name="Ezra D."/>
            <person name="Gonzalez J.B."/>
            <person name="Henrissat B."/>
            <person name="Kuo A."/>
            <person name="Liang C."/>
            <person name="Lipzen A."/>
            <person name="Lutzoni F."/>
            <person name="Magnuson J."/>
            <person name="Mondo S."/>
            <person name="Nolan M."/>
            <person name="Ohm R."/>
            <person name="Pangilinan J."/>
            <person name="Park H.-J."/>
            <person name="Ramirez L."/>
            <person name="Alfaro M."/>
            <person name="Sun H."/>
            <person name="Tritt A."/>
            <person name="Yoshinaga Y."/>
            <person name="Zwiers L.-H."/>
            <person name="Turgeon B.G."/>
            <person name="Goodwin S.B."/>
            <person name="Spatafora J.W."/>
            <person name="Crous P.W."/>
            <person name="Grigoriev I.V."/>
        </authorList>
    </citation>
    <scope>NUCLEOTIDE SEQUENCE</scope>
    <source>
        <strain evidence="5">CBS 342.82</strain>
    </source>
</reference>
<dbReference type="InterPro" id="IPR036465">
    <property type="entry name" value="vWFA_dom_sf"/>
</dbReference>
<keyword evidence="4" id="KW-1185">Reference proteome</keyword>
<name>A0A6J3MEI5_9PEZI</name>
<dbReference type="Proteomes" id="UP000504637">
    <property type="component" value="Unplaced"/>
</dbReference>
<evidence type="ECO:0000259" key="3">
    <source>
        <dbReference type="PROSITE" id="PS51468"/>
    </source>
</evidence>
<dbReference type="PROSITE" id="PS51468">
    <property type="entry name" value="VIT"/>
    <property type="match status" value="1"/>
</dbReference>
<reference evidence="5" key="3">
    <citation type="submission" date="2025-08" db="UniProtKB">
        <authorList>
            <consortium name="RefSeq"/>
        </authorList>
    </citation>
    <scope>IDENTIFICATION</scope>
    <source>
        <strain evidence="5">CBS 342.82</strain>
    </source>
</reference>
<dbReference type="GeneID" id="54358383"/>
<feature type="compositionally biased region" description="Low complexity" evidence="1">
    <location>
        <begin position="706"/>
        <end position="715"/>
    </location>
</feature>
<evidence type="ECO:0000313" key="4">
    <source>
        <dbReference type="Proteomes" id="UP000504637"/>
    </source>
</evidence>
<feature type="region of interest" description="Disordered" evidence="1">
    <location>
        <begin position="682"/>
        <end position="802"/>
    </location>
</feature>
<feature type="region of interest" description="Disordered" evidence="1">
    <location>
        <begin position="497"/>
        <end position="531"/>
    </location>
</feature>
<feature type="domain" description="VIT" evidence="3">
    <location>
        <begin position="1"/>
        <end position="129"/>
    </location>
</feature>
<dbReference type="RefSeq" id="XP_033462303.1">
    <property type="nucleotide sequence ID" value="XM_033600583.1"/>
</dbReference>
<dbReference type="PANTHER" id="PTHR45737">
    <property type="entry name" value="VON WILLEBRAND FACTOR A DOMAIN-CONTAINING PROTEIN 5A"/>
    <property type="match status" value="1"/>
</dbReference>